<evidence type="ECO:0000313" key="9">
    <source>
        <dbReference type="Proteomes" id="UP000008698"/>
    </source>
</evidence>
<evidence type="ECO:0000256" key="1">
    <source>
        <dbReference type="ARBA" id="ARBA00004370"/>
    </source>
</evidence>
<keyword evidence="9" id="KW-1185">Reference proteome</keyword>
<protein>
    <recommendedName>
        <fullName evidence="7">Protein root UVB sensitive/RUS domain-containing protein</fullName>
    </recommendedName>
</protein>
<dbReference type="InterPro" id="IPR054549">
    <property type="entry name" value="UVB_sens_RUS_dom"/>
</dbReference>
<dbReference type="Pfam" id="PF04884">
    <property type="entry name" value="UVB_sens_prot"/>
    <property type="match status" value="1"/>
</dbReference>
<feature type="compositionally biased region" description="Basic and acidic residues" evidence="6">
    <location>
        <begin position="1"/>
        <end position="25"/>
    </location>
</feature>
<keyword evidence="3" id="KW-0812">Transmembrane</keyword>
<feature type="region of interest" description="Disordered" evidence="6">
    <location>
        <begin position="1"/>
        <end position="26"/>
    </location>
</feature>
<dbReference type="AlphaFoldDB" id="C9SCG1"/>
<evidence type="ECO:0000256" key="3">
    <source>
        <dbReference type="ARBA" id="ARBA00022692"/>
    </source>
</evidence>
<dbReference type="InterPro" id="IPR006968">
    <property type="entry name" value="RUS_fam"/>
</dbReference>
<name>C9SCG1_VERA1</name>
<sequence length="228" mass="25223">MAAKPNLRDDCSPYEKESQGSDRDLFPNTTENLLHYDAQVTSYRTIGTILEPLHQLFSPANAVRRVESLARGTPQFLRDAFLPVDYPDSVSPDYIKYQMYDSFQAFFSTITGMLANRAILEGLGVGDASGSVNHALLLTCLKDGVSRLAMITFAYRFGSVIEANAKKYRFLADLFNDTAFFLELANPFFSGWAKILILVSAESLRALCGIALAQQAALSTIRPTKQPC</sequence>
<dbReference type="EMBL" id="DS985216">
    <property type="protein sequence ID" value="EEY16776.1"/>
    <property type="molecule type" value="Genomic_DNA"/>
</dbReference>
<dbReference type="RefSeq" id="XP_003006746.1">
    <property type="nucleotide sequence ID" value="XM_003006700.1"/>
</dbReference>
<organism evidence="9">
    <name type="scientific">Verticillium alfalfae (strain VaMs.102 / ATCC MYA-4576 / FGSC 10136)</name>
    <name type="common">Verticillium wilt of alfalfa</name>
    <name type="synonym">Verticillium albo-atrum</name>
    <dbReference type="NCBI Taxonomy" id="526221"/>
    <lineage>
        <taxon>Eukaryota</taxon>
        <taxon>Fungi</taxon>
        <taxon>Dikarya</taxon>
        <taxon>Ascomycota</taxon>
        <taxon>Pezizomycotina</taxon>
        <taxon>Sordariomycetes</taxon>
        <taxon>Hypocreomycetidae</taxon>
        <taxon>Glomerellales</taxon>
        <taxon>Plectosphaerellaceae</taxon>
        <taxon>Verticillium</taxon>
    </lineage>
</organism>
<keyword evidence="4" id="KW-1133">Transmembrane helix</keyword>
<comment type="subcellular location">
    <subcellularLocation>
        <location evidence="1">Membrane</location>
    </subcellularLocation>
</comment>
<proteinExistence type="inferred from homology"/>
<dbReference type="eggNOG" id="KOG4249">
    <property type="taxonomic scope" value="Eukaryota"/>
</dbReference>
<feature type="domain" description="Protein root UVB sensitive/RUS" evidence="7">
    <location>
        <begin position="72"/>
        <end position="217"/>
    </location>
</feature>
<evidence type="ECO:0000256" key="6">
    <source>
        <dbReference type="SAM" id="MobiDB-lite"/>
    </source>
</evidence>
<evidence type="ECO:0000256" key="5">
    <source>
        <dbReference type="ARBA" id="ARBA00023136"/>
    </source>
</evidence>
<evidence type="ECO:0000259" key="7">
    <source>
        <dbReference type="Pfam" id="PF04884"/>
    </source>
</evidence>
<dbReference type="OrthoDB" id="364779at2759"/>
<keyword evidence="5" id="KW-0472">Membrane</keyword>
<evidence type="ECO:0000313" key="8">
    <source>
        <dbReference type="EMBL" id="EEY16776.1"/>
    </source>
</evidence>
<dbReference type="GeneID" id="9532888"/>
<dbReference type="GO" id="GO:0016020">
    <property type="term" value="C:membrane"/>
    <property type="evidence" value="ECO:0007669"/>
    <property type="project" value="UniProtKB-SubCell"/>
</dbReference>
<dbReference type="KEGG" id="val:VDBG_02885"/>
<dbReference type="PANTHER" id="PTHR12770">
    <property type="entry name" value="RUS1 FAMILY PROTEIN C16ORF58"/>
    <property type="match status" value="1"/>
</dbReference>
<reference evidence="9" key="1">
    <citation type="journal article" date="2011" name="PLoS Pathog.">
        <title>Comparative genomics yields insights into niche adaptation of plant vascular wilt pathogens.</title>
        <authorList>
            <person name="Klosterman S.J."/>
            <person name="Subbarao K.V."/>
            <person name="Kang S."/>
            <person name="Veronese P."/>
            <person name="Gold S.E."/>
            <person name="Thomma B.P.H.J."/>
            <person name="Chen Z."/>
            <person name="Henrissat B."/>
            <person name="Lee Y.-H."/>
            <person name="Park J."/>
            <person name="Garcia-Pedrajas M.D."/>
            <person name="Barbara D.J."/>
            <person name="Anchieta A."/>
            <person name="de Jonge R."/>
            <person name="Santhanam P."/>
            <person name="Maruthachalam K."/>
            <person name="Atallah Z."/>
            <person name="Amyotte S.G."/>
            <person name="Paz Z."/>
            <person name="Inderbitzin P."/>
            <person name="Hayes R.J."/>
            <person name="Heiman D.I."/>
            <person name="Young S."/>
            <person name="Zeng Q."/>
            <person name="Engels R."/>
            <person name="Galagan J."/>
            <person name="Cuomo C.A."/>
            <person name="Dobinson K.F."/>
            <person name="Ma L.-J."/>
        </authorList>
    </citation>
    <scope>NUCLEOTIDE SEQUENCE [LARGE SCALE GENOMIC DNA]</scope>
    <source>
        <strain evidence="9">VaMs.102 / ATCC MYA-4576 / FGSC 10136</strain>
    </source>
</reference>
<accession>C9SCG1</accession>
<gene>
    <name evidence="8" type="ORF">VDBG_02885</name>
</gene>
<evidence type="ECO:0000256" key="4">
    <source>
        <dbReference type="ARBA" id="ARBA00022989"/>
    </source>
</evidence>
<comment type="similarity">
    <text evidence="2">Belongs to the RUS1 family.</text>
</comment>
<dbReference type="Proteomes" id="UP000008698">
    <property type="component" value="Unassembled WGS sequence"/>
</dbReference>
<evidence type="ECO:0000256" key="2">
    <source>
        <dbReference type="ARBA" id="ARBA00007558"/>
    </source>
</evidence>
<dbReference type="HOGENOM" id="CLU_1215581_0_0_1"/>
<dbReference type="PANTHER" id="PTHR12770:SF31">
    <property type="entry name" value="RUS FAMILY MEMBER 1"/>
    <property type="match status" value="1"/>
</dbReference>